<dbReference type="PANTHER" id="PTHR30532">
    <property type="entry name" value="IRON III DICITRATE-BINDING PERIPLASMIC PROTEIN"/>
    <property type="match status" value="1"/>
</dbReference>
<dbReference type="GO" id="GO:0030288">
    <property type="term" value="C:outer membrane-bounded periplasmic space"/>
    <property type="evidence" value="ECO:0007669"/>
    <property type="project" value="TreeGrafter"/>
</dbReference>
<evidence type="ECO:0000256" key="7">
    <source>
        <dbReference type="ARBA" id="ARBA00023163"/>
    </source>
</evidence>
<dbReference type="Pfam" id="PF01497">
    <property type="entry name" value="Peripla_BP_2"/>
    <property type="match status" value="1"/>
</dbReference>
<feature type="domain" description="Fe/B12 periplasmic-binding" evidence="10">
    <location>
        <begin position="388"/>
        <end position="643"/>
    </location>
</feature>
<dbReference type="PROSITE" id="PS00041">
    <property type="entry name" value="HTH_ARAC_FAMILY_1"/>
    <property type="match status" value="1"/>
</dbReference>
<dbReference type="InterPro" id="IPR002491">
    <property type="entry name" value="ABC_transptr_periplasmic_BD"/>
</dbReference>
<dbReference type="PANTHER" id="PTHR30532:SF26">
    <property type="entry name" value="IRON(3+)-HYDROXAMATE-BINDING PROTEIN FHUD"/>
    <property type="match status" value="1"/>
</dbReference>
<keyword evidence="3" id="KW-0813">Transport</keyword>
<comment type="subcellular location">
    <subcellularLocation>
        <location evidence="1">Cell envelope</location>
    </subcellularLocation>
</comment>
<name>A0A7Z2VMJ4_9BACL</name>
<keyword evidence="12" id="KW-1185">Reference proteome</keyword>
<dbReference type="GO" id="GO:1901678">
    <property type="term" value="P:iron coordination entity transport"/>
    <property type="evidence" value="ECO:0007669"/>
    <property type="project" value="UniProtKB-ARBA"/>
</dbReference>
<keyword evidence="4" id="KW-0732">Signal</keyword>
<evidence type="ECO:0000313" key="12">
    <source>
        <dbReference type="Proteomes" id="UP000502248"/>
    </source>
</evidence>
<evidence type="ECO:0000313" key="11">
    <source>
        <dbReference type="EMBL" id="QJD86013.1"/>
    </source>
</evidence>
<evidence type="ECO:0000256" key="8">
    <source>
        <dbReference type="SAM" id="MobiDB-lite"/>
    </source>
</evidence>
<dbReference type="Proteomes" id="UP000502248">
    <property type="component" value="Chromosome"/>
</dbReference>
<feature type="domain" description="HTH araC/xylS-type" evidence="9">
    <location>
        <begin position="177"/>
        <end position="275"/>
    </location>
</feature>
<dbReference type="GO" id="GO:0003700">
    <property type="term" value="F:DNA-binding transcription factor activity"/>
    <property type="evidence" value="ECO:0007669"/>
    <property type="project" value="InterPro"/>
</dbReference>
<sequence>MDINDLIVLWNHADCKIIDIRRITIKAGESISSYYVPSSLFLLSIRGDATANLGREFHRMQRFTVLHTGKGTILDINAGNEGLEYYSVYYKAIMNHPVPLELVTLLKQERPFDHSYSITPENPVALHRIMGMMFKHWGERQPLARLRVRTLFYQFVHELLHQMQAQGVSSAKRDLAVQIAAIIHEDYAESITLESLSESLNYSVPHVSSYFKIRTGLSPIDYLIKVRIDRAAALLLETDATLKEIAMGVGYQDPSYLGRLFKKYKGVSPMRYRERYAEKKRLEDSPSITMGSSIVPFDSFHYTDTIDNDYQYQGDGEGDLFMFNHSKPIRLSVLLLSFVLALSACGTNDAAETTTAQPSPSNTPVASEQPKTRIVKTVNGDVEIPLHPQRIVAGEYLGSLIALGVTPIGTSDHHIKNPYFQEYLKDVENIGEGNGNKEKILSLEPDLIIVDDFYPELNEQMSKIAPTVVIPYASLKTVHEEVAYFGELLDREEEAKAWLSDYDERIANAKENVLKAIPADSAFSVLELNGKEIMAVGTSFGKGGQSIYNGFGFKPPADFAAQMADPGWAAFSVELLPKYAGDYMILTSNSKTLDQLKSEPIWESLPAIRNNRVFVWTSDRSGYWDPIAILSQTEELAAWLTSL</sequence>
<evidence type="ECO:0000256" key="4">
    <source>
        <dbReference type="ARBA" id="ARBA00022729"/>
    </source>
</evidence>
<dbReference type="InterPro" id="IPR009057">
    <property type="entry name" value="Homeodomain-like_sf"/>
</dbReference>
<dbReference type="SMART" id="SM00342">
    <property type="entry name" value="HTH_ARAC"/>
    <property type="match status" value="1"/>
</dbReference>
<dbReference type="EMBL" id="CP051680">
    <property type="protein sequence ID" value="QJD86013.1"/>
    <property type="molecule type" value="Genomic_DNA"/>
</dbReference>
<accession>A0A7Z2VMJ4</accession>
<dbReference type="Pfam" id="PF12833">
    <property type="entry name" value="HTH_18"/>
    <property type="match status" value="1"/>
</dbReference>
<organism evidence="11 12">
    <name type="scientific">Cohnella herbarum</name>
    <dbReference type="NCBI Taxonomy" id="2728023"/>
    <lineage>
        <taxon>Bacteria</taxon>
        <taxon>Bacillati</taxon>
        <taxon>Bacillota</taxon>
        <taxon>Bacilli</taxon>
        <taxon>Bacillales</taxon>
        <taxon>Paenibacillaceae</taxon>
        <taxon>Cohnella</taxon>
    </lineage>
</organism>
<evidence type="ECO:0000259" key="10">
    <source>
        <dbReference type="PROSITE" id="PS50983"/>
    </source>
</evidence>
<evidence type="ECO:0000256" key="1">
    <source>
        <dbReference type="ARBA" id="ARBA00004196"/>
    </source>
</evidence>
<evidence type="ECO:0000256" key="6">
    <source>
        <dbReference type="ARBA" id="ARBA00023125"/>
    </source>
</evidence>
<gene>
    <name evidence="11" type="ORF">HH215_24435</name>
</gene>
<evidence type="ECO:0000256" key="3">
    <source>
        <dbReference type="ARBA" id="ARBA00022448"/>
    </source>
</evidence>
<dbReference type="SUPFAM" id="SSF46689">
    <property type="entry name" value="Homeodomain-like"/>
    <property type="match status" value="2"/>
</dbReference>
<dbReference type="PROSITE" id="PS01124">
    <property type="entry name" value="HTH_ARAC_FAMILY_2"/>
    <property type="match status" value="1"/>
</dbReference>
<keyword evidence="6" id="KW-0238">DNA-binding</keyword>
<dbReference type="InterPro" id="IPR051313">
    <property type="entry name" value="Bact_iron-sidero_bind"/>
</dbReference>
<dbReference type="Gene3D" id="1.10.10.60">
    <property type="entry name" value="Homeodomain-like"/>
    <property type="match status" value="2"/>
</dbReference>
<dbReference type="PROSITE" id="PS50983">
    <property type="entry name" value="FE_B12_PBP"/>
    <property type="match status" value="1"/>
</dbReference>
<dbReference type="InterPro" id="IPR018062">
    <property type="entry name" value="HTH_AraC-typ_CS"/>
</dbReference>
<dbReference type="Gene3D" id="3.40.50.1980">
    <property type="entry name" value="Nitrogenase molybdenum iron protein domain"/>
    <property type="match status" value="2"/>
</dbReference>
<feature type="region of interest" description="Disordered" evidence="8">
    <location>
        <begin position="351"/>
        <end position="371"/>
    </location>
</feature>
<comment type="similarity">
    <text evidence="2">Belongs to the bacterial solute-binding protein 8 family.</text>
</comment>
<feature type="compositionally biased region" description="Polar residues" evidence="8">
    <location>
        <begin position="351"/>
        <end position="366"/>
    </location>
</feature>
<protein>
    <submittedName>
        <fullName evidence="11">AraC family transcriptional regulator</fullName>
    </submittedName>
</protein>
<keyword evidence="7" id="KW-0804">Transcription</keyword>
<dbReference type="RefSeq" id="WP_169282265.1">
    <property type="nucleotide sequence ID" value="NZ_CP051680.1"/>
</dbReference>
<proteinExistence type="inferred from homology"/>
<keyword evidence="5" id="KW-0805">Transcription regulation</keyword>
<reference evidence="11 12" key="1">
    <citation type="submission" date="2020-04" db="EMBL/GenBank/DDBJ databases">
        <title>Genome sequencing of novel species.</title>
        <authorList>
            <person name="Heo J."/>
            <person name="Kim S.-J."/>
            <person name="Kim J.-S."/>
            <person name="Hong S.-B."/>
            <person name="Kwon S.-W."/>
        </authorList>
    </citation>
    <scope>NUCLEOTIDE SEQUENCE [LARGE SCALE GENOMIC DNA]</scope>
    <source>
        <strain evidence="11 12">MFER-1</strain>
    </source>
</reference>
<dbReference type="AlphaFoldDB" id="A0A7Z2VMJ4"/>
<dbReference type="KEGG" id="cheb:HH215_24435"/>
<dbReference type="GO" id="GO:0043565">
    <property type="term" value="F:sequence-specific DNA binding"/>
    <property type="evidence" value="ECO:0007669"/>
    <property type="project" value="InterPro"/>
</dbReference>
<dbReference type="SUPFAM" id="SSF53807">
    <property type="entry name" value="Helical backbone' metal receptor"/>
    <property type="match status" value="1"/>
</dbReference>
<evidence type="ECO:0000256" key="5">
    <source>
        <dbReference type="ARBA" id="ARBA00023015"/>
    </source>
</evidence>
<evidence type="ECO:0000256" key="2">
    <source>
        <dbReference type="ARBA" id="ARBA00008814"/>
    </source>
</evidence>
<dbReference type="InterPro" id="IPR018060">
    <property type="entry name" value="HTH_AraC"/>
</dbReference>
<evidence type="ECO:0000259" key="9">
    <source>
        <dbReference type="PROSITE" id="PS01124"/>
    </source>
</evidence>